<dbReference type="EMBL" id="CP019439">
    <property type="protein sequence ID" value="AQS50241.1"/>
    <property type="molecule type" value="Genomic_DNA"/>
</dbReference>
<keyword evidence="1" id="KW-0472">Membrane</keyword>
<keyword evidence="2" id="KW-0614">Plasmid</keyword>
<geneLocation type="plasmid" evidence="2 3">
    <name>unnamed2</name>
</geneLocation>
<protein>
    <submittedName>
        <fullName evidence="2">Uncharacterized protein</fullName>
    </submittedName>
</protein>
<accession>A0ABN4XD12</accession>
<sequence length="70" mass="7330">MTILGDVFKELLKMFVADLRLTLAVLGGVVLVAILMDRGVLGPIGGGLAIAAGCVLVLGEAVLREARRRK</sequence>
<feature type="transmembrane region" description="Helical" evidence="1">
    <location>
        <begin position="40"/>
        <end position="63"/>
    </location>
</feature>
<feature type="transmembrane region" description="Helical" evidence="1">
    <location>
        <begin position="12"/>
        <end position="34"/>
    </location>
</feature>
<keyword evidence="1" id="KW-1133">Transmembrane helix</keyword>
<gene>
    <name evidence="2" type="ORF">BMG03_20270</name>
</gene>
<evidence type="ECO:0000313" key="2">
    <source>
        <dbReference type="EMBL" id="AQS50241.1"/>
    </source>
</evidence>
<dbReference type="RefSeq" id="WP_075777237.1">
    <property type="nucleotide sequence ID" value="NZ_CP019439.1"/>
</dbReference>
<evidence type="ECO:0000256" key="1">
    <source>
        <dbReference type="SAM" id="Phobius"/>
    </source>
</evidence>
<evidence type="ECO:0000313" key="3">
    <source>
        <dbReference type="Proteomes" id="UP000185622"/>
    </source>
</evidence>
<reference evidence="2 3" key="1">
    <citation type="submission" date="2017-01" db="EMBL/GenBank/DDBJ databases">
        <title>The complete genome sequence of a sulfur-oxidizing marine bacterium Thioclava sp. 25B10_4T.</title>
        <authorList>
            <person name="Liu Y."/>
            <person name="Lai Q."/>
            <person name="Shao Z."/>
        </authorList>
    </citation>
    <scope>NUCLEOTIDE SEQUENCE [LARGE SCALE GENOMIC DNA]</scope>
    <source>
        <strain evidence="2 3">25B10_4</strain>
        <plasmid evidence="2 3">unnamed2</plasmid>
    </source>
</reference>
<organism evidence="2 3">
    <name type="scientific">Thioclava nitratireducens</name>
    <dbReference type="NCBI Taxonomy" id="1915078"/>
    <lineage>
        <taxon>Bacteria</taxon>
        <taxon>Pseudomonadati</taxon>
        <taxon>Pseudomonadota</taxon>
        <taxon>Alphaproteobacteria</taxon>
        <taxon>Rhodobacterales</taxon>
        <taxon>Paracoccaceae</taxon>
        <taxon>Thioclava</taxon>
    </lineage>
</organism>
<name>A0ABN4XD12_9RHOB</name>
<keyword evidence="3" id="KW-1185">Reference proteome</keyword>
<proteinExistence type="predicted"/>
<dbReference type="Proteomes" id="UP000185622">
    <property type="component" value="Plasmid unnamed2"/>
</dbReference>
<keyword evidence="1" id="KW-0812">Transmembrane</keyword>